<accession>A0A420E7S5</accession>
<comment type="cofactor">
    <cofactor evidence="2 15">
        <name>pyridoxal 5'-phosphate</name>
        <dbReference type="ChEBI" id="CHEBI:597326"/>
    </cofactor>
</comment>
<dbReference type="InterPro" id="IPR013785">
    <property type="entry name" value="Aldolase_TIM"/>
</dbReference>
<evidence type="ECO:0000256" key="13">
    <source>
        <dbReference type="ARBA" id="ARBA00030756"/>
    </source>
</evidence>
<dbReference type="NCBIfam" id="TIGR03821">
    <property type="entry name" value="EFP_modif_epmB"/>
    <property type="match status" value="1"/>
</dbReference>
<dbReference type="OrthoDB" id="9770937at2"/>
<evidence type="ECO:0000256" key="6">
    <source>
        <dbReference type="ARBA" id="ARBA00022485"/>
    </source>
</evidence>
<sequence>MQRIITRNEDSLQVSWQKELANSITDPAELLKELEIDPAQFGEDFEAKRLFGVRVPRHFVSLMEKGNPQDPLLLQVMPLRQEFNSVAGYSTDPLAEQNSALPGLLHKYKSRVLFIFKAGCAVNCRYCFRRHFPYPENSPNKEGWQDAIDYVARDENINEVILSGGDPLMANNQQLQWLLGRLAQIKHLRRLRIHTRLPVVMPSRIDNELCEILKQHPQQVILVTHINHPNEISSDLARASYKLKSSRVTLLNQGVLLAGVNDDAQILCALSEALFAAEILPYYLFLLDKVEGAAHFDVSQEKAQQLLQAMLEQLPGFLIPKLTREEAGKTSKTPIPI</sequence>
<evidence type="ECO:0000256" key="9">
    <source>
        <dbReference type="ARBA" id="ARBA00022898"/>
    </source>
</evidence>
<keyword evidence="18" id="KW-1185">Reference proteome</keyword>
<dbReference type="SUPFAM" id="SSF102114">
    <property type="entry name" value="Radical SAM enzymes"/>
    <property type="match status" value="1"/>
</dbReference>
<dbReference type="AlphaFoldDB" id="A0A420E7S5"/>
<evidence type="ECO:0000256" key="1">
    <source>
        <dbReference type="ARBA" id="ARBA00001352"/>
    </source>
</evidence>
<evidence type="ECO:0000256" key="4">
    <source>
        <dbReference type="ARBA" id="ARBA00008703"/>
    </source>
</evidence>
<comment type="cofactor">
    <cofactor evidence="3">
        <name>[4Fe-4S] cluster</name>
        <dbReference type="ChEBI" id="CHEBI:49883"/>
    </cofactor>
</comment>
<dbReference type="PANTHER" id="PTHR30538">
    <property type="entry name" value="LYSINE 2,3-AMINOMUTASE-RELATED"/>
    <property type="match status" value="1"/>
</dbReference>
<dbReference type="SFLD" id="SFLDG01070">
    <property type="entry name" value="PLP-dependent"/>
    <property type="match status" value="1"/>
</dbReference>
<feature type="binding site" evidence="14">
    <location>
        <position position="127"/>
    </location>
    <ligand>
        <name>[4Fe-4S] cluster</name>
        <dbReference type="ChEBI" id="CHEBI:49883"/>
        <note>4Fe-4S-S-AdoMet</note>
    </ligand>
</feature>
<comment type="caution">
    <text evidence="17">The sequence shown here is derived from an EMBL/GenBank/DDBJ whole genome shotgun (WGS) entry which is preliminary data.</text>
</comment>
<dbReference type="Proteomes" id="UP000286482">
    <property type="component" value="Unassembled WGS sequence"/>
</dbReference>
<evidence type="ECO:0000256" key="15">
    <source>
        <dbReference type="PIRSR" id="PIRSR603739-50"/>
    </source>
</evidence>
<dbReference type="Pfam" id="PF04055">
    <property type="entry name" value="Radical_SAM"/>
    <property type="match status" value="1"/>
</dbReference>
<protein>
    <recommendedName>
        <fullName evidence="5">L-lysine 2,3-aminomutase</fullName>
    </recommendedName>
    <alternativeName>
        <fullName evidence="13">EF-P post-translational modification enzyme B</fullName>
    </alternativeName>
</protein>
<dbReference type="InterPro" id="IPR058240">
    <property type="entry name" value="rSAM_sf"/>
</dbReference>
<evidence type="ECO:0000256" key="2">
    <source>
        <dbReference type="ARBA" id="ARBA00001933"/>
    </source>
</evidence>
<dbReference type="CDD" id="cd01335">
    <property type="entry name" value="Radical_SAM"/>
    <property type="match status" value="1"/>
</dbReference>
<evidence type="ECO:0000256" key="12">
    <source>
        <dbReference type="ARBA" id="ARBA00023235"/>
    </source>
</evidence>
<evidence type="ECO:0000256" key="10">
    <source>
        <dbReference type="ARBA" id="ARBA00023004"/>
    </source>
</evidence>
<keyword evidence="10" id="KW-0408">Iron</keyword>
<keyword evidence="8 14" id="KW-0479">Metal-binding</keyword>
<keyword evidence="7" id="KW-0949">S-adenosyl-L-methionine</keyword>
<evidence type="ECO:0000313" key="18">
    <source>
        <dbReference type="Proteomes" id="UP000286482"/>
    </source>
</evidence>
<dbReference type="GO" id="GO:0046872">
    <property type="term" value="F:metal ion binding"/>
    <property type="evidence" value="ECO:0007669"/>
    <property type="project" value="UniProtKB-KW"/>
</dbReference>
<gene>
    <name evidence="17" type="primary">epmB</name>
    <name evidence="17" type="ORF">DBZ36_17820</name>
</gene>
<keyword evidence="12" id="KW-0413">Isomerase</keyword>
<evidence type="ECO:0000256" key="5">
    <source>
        <dbReference type="ARBA" id="ARBA00022363"/>
    </source>
</evidence>
<feature type="modified residue" description="N6-(pyridoxal phosphate)lysine" evidence="15">
    <location>
        <position position="332"/>
    </location>
</feature>
<dbReference type="InterPro" id="IPR003739">
    <property type="entry name" value="Lys_aminomutase/Glu_NH3_mut"/>
</dbReference>
<evidence type="ECO:0000256" key="11">
    <source>
        <dbReference type="ARBA" id="ARBA00023014"/>
    </source>
</evidence>
<dbReference type="PIRSF" id="PIRSF004911">
    <property type="entry name" value="DUF160"/>
    <property type="match status" value="1"/>
</dbReference>
<feature type="domain" description="Radical SAM core" evidence="16">
    <location>
        <begin position="106"/>
        <end position="318"/>
    </location>
</feature>
<evidence type="ECO:0000256" key="3">
    <source>
        <dbReference type="ARBA" id="ARBA00001966"/>
    </source>
</evidence>
<keyword evidence="9 15" id="KW-0663">Pyridoxal phosphate</keyword>
<dbReference type="InterPro" id="IPR007197">
    <property type="entry name" value="rSAM"/>
</dbReference>
<dbReference type="NCBIfam" id="TIGR00238">
    <property type="entry name" value="KamA family radical SAM protein"/>
    <property type="match status" value="1"/>
</dbReference>
<dbReference type="PROSITE" id="PS51918">
    <property type="entry name" value="RADICAL_SAM"/>
    <property type="match status" value="1"/>
</dbReference>
<dbReference type="RefSeq" id="WP_120356319.1">
    <property type="nucleotide sequence ID" value="NZ_RAQO01000009.1"/>
</dbReference>
<dbReference type="SFLD" id="SFLDF00314">
    <property type="entry name" value="L-lysine_2_3-aminomutase_(yjeK"/>
    <property type="match status" value="1"/>
</dbReference>
<feature type="binding site" evidence="14">
    <location>
        <position position="124"/>
    </location>
    <ligand>
        <name>[4Fe-4S] cluster</name>
        <dbReference type="ChEBI" id="CHEBI:49883"/>
        <note>4Fe-4S-S-AdoMet</note>
    </ligand>
</feature>
<dbReference type="PANTHER" id="PTHR30538:SF1">
    <property type="entry name" value="L-LYSINE 2,3-AMINOMUTASE"/>
    <property type="match status" value="1"/>
</dbReference>
<dbReference type="GO" id="GO:0016853">
    <property type="term" value="F:isomerase activity"/>
    <property type="evidence" value="ECO:0007669"/>
    <property type="project" value="UniProtKB-KW"/>
</dbReference>
<dbReference type="SFLD" id="SFLDS00029">
    <property type="entry name" value="Radical_SAM"/>
    <property type="match status" value="1"/>
</dbReference>
<dbReference type="GO" id="GO:0051539">
    <property type="term" value="F:4 iron, 4 sulfur cluster binding"/>
    <property type="evidence" value="ECO:0007669"/>
    <property type="project" value="UniProtKB-KW"/>
</dbReference>
<comment type="catalytic activity">
    <reaction evidence="1">
        <text>L-lysine = D-beta-lysine</text>
        <dbReference type="Rhea" id="RHEA:44148"/>
        <dbReference type="ChEBI" id="CHEBI:32551"/>
        <dbReference type="ChEBI" id="CHEBI:84138"/>
    </reaction>
</comment>
<organism evidence="17 18">
    <name type="scientific">Alginatibacterium sediminis</name>
    <dbReference type="NCBI Taxonomy" id="2164068"/>
    <lineage>
        <taxon>Bacteria</taxon>
        <taxon>Pseudomonadati</taxon>
        <taxon>Pseudomonadota</taxon>
        <taxon>Gammaproteobacteria</taxon>
        <taxon>Alteromonadales</taxon>
        <taxon>Alteromonadaceae</taxon>
        <taxon>Alginatibacterium</taxon>
    </lineage>
</organism>
<evidence type="ECO:0000313" key="17">
    <source>
        <dbReference type="EMBL" id="RKF14508.1"/>
    </source>
</evidence>
<keyword evidence="11 14" id="KW-0411">Iron-sulfur</keyword>
<comment type="similarity">
    <text evidence="4">Belongs to the radical SAM superfamily. KamA family.</text>
</comment>
<dbReference type="EMBL" id="RAQO01000009">
    <property type="protein sequence ID" value="RKF14508.1"/>
    <property type="molecule type" value="Genomic_DNA"/>
</dbReference>
<dbReference type="InterPro" id="IPR022462">
    <property type="entry name" value="EpmB"/>
</dbReference>
<evidence type="ECO:0000256" key="7">
    <source>
        <dbReference type="ARBA" id="ARBA00022691"/>
    </source>
</evidence>
<proteinExistence type="inferred from homology"/>
<keyword evidence="6 14" id="KW-0004">4Fe-4S</keyword>
<name>A0A420E7S5_9ALTE</name>
<reference evidence="17 18" key="1">
    <citation type="submission" date="2018-09" db="EMBL/GenBank/DDBJ databases">
        <authorList>
            <person name="Wang Z."/>
        </authorList>
    </citation>
    <scope>NUCLEOTIDE SEQUENCE [LARGE SCALE GENOMIC DNA]</scope>
    <source>
        <strain evidence="17 18">ALS 81</strain>
    </source>
</reference>
<evidence type="ECO:0000256" key="8">
    <source>
        <dbReference type="ARBA" id="ARBA00022723"/>
    </source>
</evidence>
<feature type="binding site" evidence="14">
    <location>
        <position position="120"/>
    </location>
    <ligand>
        <name>[4Fe-4S] cluster</name>
        <dbReference type="ChEBI" id="CHEBI:49883"/>
        <note>4Fe-4S-S-AdoMet</note>
    </ligand>
</feature>
<evidence type="ECO:0000256" key="14">
    <source>
        <dbReference type="PIRSR" id="PIRSR004911-1"/>
    </source>
</evidence>
<evidence type="ECO:0000259" key="16">
    <source>
        <dbReference type="PROSITE" id="PS51918"/>
    </source>
</evidence>
<dbReference type="Gene3D" id="3.20.20.70">
    <property type="entry name" value="Aldolase class I"/>
    <property type="match status" value="1"/>
</dbReference>